<proteinExistence type="predicted"/>
<keyword evidence="2" id="KW-1185">Reference proteome</keyword>
<evidence type="ECO:0000313" key="1">
    <source>
        <dbReference type="EMBL" id="XPM66100.1"/>
    </source>
</evidence>
<sequence>MLLGRAIALSIEIVQFNLLGGVGSHSRLTQPTHFPMYRVAIALSIEIVQFNLLGGVGSR</sequence>
<name>A0ACD5GYS3_9CYAN</name>
<dbReference type="Proteomes" id="UP000095472">
    <property type="component" value="Chromosome"/>
</dbReference>
<reference evidence="1 2" key="1">
    <citation type="journal article" date="2016" name="Genome Announc.">
        <title>Draft Genome Sequence of the Thermotolerant Cyanobacterium Desertifilum sp. IPPAS B-1220.</title>
        <authorList>
            <person name="Mironov K.S."/>
            <person name="Sinetova M.A."/>
            <person name="Bolatkhan K."/>
            <person name="Zayadan B.K."/>
            <person name="Ustinova V.V."/>
            <person name="Kupriyanova E.V."/>
            <person name="Skrypnik A.N."/>
            <person name="Gogoleva N.E."/>
            <person name="Gogolev Y.V."/>
            <person name="Los D.A."/>
        </authorList>
    </citation>
    <scope>NUCLEOTIDE SEQUENCE [LARGE SCALE GENOMIC DNA]</scope>
    <source>
        <strain evidence="1 2">IPPAS B-1220</strain>
    </source>
</reference>
<organism evidence="1 2">
    <name type="scientific">Desertifilum tharense IPPAS B-1220</name>
    <dbReference type="NCBI Taxonomy" id="1781255"/>
    <lineage>
        <taxon>Bacteria</taxon>
        <taxon>Bacillati</taxon>
        <taxon>Cyanobacteriota</taxon>
        <taxon>Cyanophyceae</taxon>
        <taxon>Desertifilales</taxon>
        <taxon>Desertifilaceae</taxon>
        <taxon>Desertifilum</taxon>
    </lineage>
</organism>
<gene>
    <name evidence="1" type="ORF">BH720_012050</name>
</gene>
<evidence type="ECO:0000313" key="2">
    <source>
        <dbReference type="Proteomes" id="UP000095472"/>
    </source>
</evidence>
<accession>A0ACD5GYS3</accession>
<dbReference type="EMBL" id="CP182909">
    <property type="protein sequence ID" value="XPM66100.1"/>
    <property type="molecule type" value="Genomic_DNA"/>
</dbReference>
<protein>
    <submittedName>
        <fullName evidence="1">Uncharacterized protein</fullName>
    </submittedName>
</protein>